<reference evidence="2 3" key="1">
    <citation type="journal article" date="2020" name="Nature">
        <title>Isolation of an archaeon at the prokaryote-eukaryote interface.</title>
        <authorList>
            <person name="Imachi H."/>
            <person name="Nobu M.K."/>
            <person name="Nakahara N."/>
            <person name="Morono Y."/>
            <person name="Ogawara M."/>
            <person name="Takaki Y."/>
            <person name="Takano Y."/>
            <person name="Uematsu K."/>
            <person name="Ikuta T."/>
            <person name="Ito M."/>
            <person name="Matsui Y."/>
            <person name="Miyazaki M."/>
            <person name="Murata K."/>
            <person name="Saito Y."/>
            <person name="Sakai S."/>
            <person name="Song C."/>
            <person name="Tasumi E."/>
            <person name="Yamanaka Y."/>
            <person name="Yamaguchi T."/>
            <person name="Kamagata Y."/>
            <person name="Tamaki H."/>
            <person name="Takai K."/>
        </authorList>
    </citation>
    <scope>NUCLEOTIDE SEQUENCE [LARGE SCALE GENOMIC DNA]</scope>
    <source>
        <strain evidence="2 3">MK-D1</strain>
    </source>
</reference>
<protein>
    <submittedName>
        <fullName evidence="2">Uncharacterized protein</fullName>
    </submittedName>
</protein>
<dbReference type="Proteomes" id="UP000321408">
    <property type="component" value="Chromosome"/>
</dbReference>
<reference evidence="2 3" key="2">
    <citation type="journal article" date="2024" name="Int. J. Syst. Evol. Microbiol.">
        <title>Promethearchaeum syntrophicum gen. nov., sp. nov., an anaerobic, obligately syntrophic archaeon, the first isolate of the lineage 'Asgard' archaea, and proposal of the new archaeal phylum Promethearchaeota phyl. nov. and kingdom Promethearchaeati regn. nov.</title>
        <authorList>
            <person name="Imachi H."/>
            <person name="Nobu M.K."/>
            <person name="Kato S."/>
            <person name="Takaki Y."/>
            <person name="Miyazaki M."/>
            <person name="Miyata M."/>
            <person name="Ogawara M."/>
            <person name="Saito Y."/>
            <person name="Sakai S."/>
            <person name="Tahara Y.O."/>
            <person name="Takano Y."/>
            <person name="Tasumi E."/>
            <person name="Uematsu K."/>
            <person name="Yoshimura T."/>
            <person name="Itoh T."/>
            <person name="Ohkuma M."/>
            <person name="Takai K."/>
        </authorList>
    </citation>
    <scope>NUCLEOTIDE SEQUENCE [LARGE SCALE GENOMIC DNA]</scope>
    <source>
        <strain evidence="2 3">MK-D1</strain>
    </source>
</reference>
<accession>A0A5B9DGV3</accession>
<dbReference type="Gene3D" id="1.10.10.10">
    <property type="entry name" value="Winged helix-like DNA-binding domain superfamily/Winged helix DNA-binding domain"/>
    <property type="match status" value="1"/>
</dbReference>
<dbReference type="InterPro" id="IPR036390">
    <property type="entry name" value="WH_DNA-bd_sf"/>
</dbReference>
<feature type="region of interest" description="Disordered" evidence="1">
    <location>
        <begin position="1"/>
        <end position="30"/>
    </location>
</feature>
<dbReference type="SUPFAM" id="SSF46785">
    <property type="entry name" value="Winged helix' DNA-binding domain"/>
    <property type="match status" value="1"/>
</dbReference>
<dbReference type="RefSeq" id="WP_147664833.1">
    <property type="nucleotide sequence ID" value="NZ_CP042905.2"/>
</dbReference>
<keyword evidence="3" id="KW-1185">Reference proteome</keyword>
<name>A0A5B9DGV3_9ARCH</name>
<dbReference type="GeneID" id="41331762"/>
<dbReference type="AlphaFoldDB" id="A0A5B9DGV3"/>
<evidence type="ECO:0000313" key="3">
    <source>
        <dbReference type="Proteomes" id="UP000321408"/>
    </source>
</evidence>
<sequence length="238" mass="29025">MNEKSEKNGERKRSHRMYDPDHPRPMKHTHMRHKRFPRRFMLDRMEPHMMRRDHIYREMKDLFILSALDEKKEGLSGTQLQDLHELPRGNLMRSLVELENRELIEKNNEKIYKITEKGQGFLEELKGKIAERNIIIDDIAPMERYANPLRRNHHRERLIYDLELLKDKEELIDYFRGMRARITRHRNHLEHRLKKIDIDKKELDDLIQQIESADESSIDEVKEKIREKFKKKKNSSSR</sequence>
<evidence type="ECO:0000313" key="2">
    <source>
        <dbReference type="EMBL" id="QEE17956.1"/>
    </source>
</evidence>
<proteinExistence type="predicted"/>
<dbReference type="KEGG" id="psyt:DSAG12_03794"/>
<dbReference type="SMR" id="A0A5B9DGV3"/>
<dbReference type="InterPro" id="IPR036388">
    <property type="entry name" value="WH-like_DNA-bd_sf"/>
</dbReference>
<organism evidence="2 3">
    <name type="scientific">Promethearchaeum syntrophicum</name>
    <dbReference type="NCBI Taxonomy" id="2594042"/>
    <lineage>
        <taxon>Archaea</taxon>
        <taxon>Promethearchaeati</taxon>
        <taxon>Promethearchaeota</taxon>
        <taxon>Promethearchaeia</taxon>
        <taxon>Promethearchaeales</taxon>
        <taxon>Promethearchaeaceae</taxon>
        <taxon>Promethearchaeum</taxon>
    </lineage>
</organism>
<gene>
    <name evidence="2" type="ORF">DSAG12_03794</name>
</gene>
<dbReference type="EMBL" id="CP042905">
    <property type="protein sequence ID" value="QEE17956.1"/>
    <property type="molecule type" value="Genomic_DNA"/>
</dbReference>
<feature type="compositionally biased region" description="Basic and acidic residues" evidence="1">
    <location>
        <begin position="1"/>
        <end position="24"/>
    </location>
</feature>
<evidence type="ECO:0000256" key="1">
    <source>
        <dbReference type="SAM" id="MobiDB-lite"/>
    </source>
</evidence>